<protein>
    <submittedName>
        <fullName evidence="2">Uncharacterized protein</fullName>
    </submittedName>
</protein>
<name>A0A369TSV5_9RHOB</name>
<sequence length="172" mass="18731">MDSCEISLILPKPMLDAARQIARERDVSLGSLLRHALAEEIRRATRNAKTPNRADEQLLGPLRALLAVDFGAAQGWAELQARLRAKGFALREAGGGLALHAHSDGTRLCKASELGHAYGSLMRRFGAPFPGHAHRHLADRLFGPPNDTGPPAGDPDEDFDVIERDQPFLSTR</sequence>
<dbReference type="AlphaFoldDB" id="A0A369TSV5"/>
<gene>
    <name evidence="2" type="ORF">DU478_02325</name>
</gene>
<dbReference type="OrthoDB" id="7869496at2"/>
<dbReference type="Proteomes" id="UP000253977">
    <property type="component" value="Unassembled WGS sequence"/>
</dbReference>
<feature type="region of interest" description="Disordered" evidence="1">
    <location>
        <begin position="136"/>
        <end position="172"/>
    </location>
</feature>
<accession>A0A369TSV5</accession>
<evidence type="ECO:0000256" key="1">
    <source>
        <dbReference type="SAM" id="MobiDB-lite"/>
    </source>
</evidence>
<dbReference type="EMBL" id="QPMK01000002">
    <property type="protein sequence ID" value="RDD67515.1"/>
    <property type="molecule type" value="Genomic_DNA"/>
</dbReference>
<comment type="caution">
    <text evidence="2">The sequence shown here is derived from an EMBL/GenBank/DDBJ whole genome shotgun (WGS) entry which is preliminary data.</text>
</comment>
<keyword evidence="3" id="KW-1185">Reference proteome</keyword>
<proteinExistence type="predicted"/>
<organism evidence="2 3">
    <name type="scientific">Thalassococcus profundi</name>
    <dbReference type="NCBI Taxonomy" id="2282382"/>
    <lineage>
        <taxon>Bacteria</taxon>
        <taxon>Pseudomonadati</taxon>
        <taxon>Pseudomonadota</taxon>
        <taxon>Alphaproteobacteria</taxon>
        <taxon>Rhodobacterales</taxon>
        <taxon>Roseobacteraceae</taxon>
        <taxon>Thalassococcus</taxon>
    </lineage>
</organism>
<evidence type="ECO:0000313" key="3">
    <source>
        <dbReference type="Proteomes" id="UP000253977"/>
    </source>
</evidence>
<reference evidence="2 3" key="1">
    <citation type="submission" date="2018-07" db="EMBL/GenBank/DDBJ databases">
        <title>Thalassococcus profundi sp. nov., a marine bacterium isolated from deep seawater of Okinawa Trough.</title>
        <authorList>
            <person name="Yu M."/>
        </authorList>
    </citation>
    <scope>NUCLEOTIDE SEQUENCE [LARGE SCALE GENOMIC DNA]</scope>
    <source>
        <strain evidence="2 3">WRAS1</strain>
    </source>
</reference>
<evidence type="ECO:0000313" key="2">
    <source>
        <dbReference type="EMBL" id="RDD67515.1"/>
    </source>
</evidence>